<evidence type="ECO:0000256" key="5">
    <source>
        <dbReference type="PROSITE-ProRule" id="PRU10015"/>
    </source>
</evidence>
<evidence type="ECO:0000313" key="7">
    <source>
        <dbReference type="Proteomes" id="UP000198838"/>
    </source>
</evidence>
<dbReference type="InterPro" id="IPR029063">
    <property type="entry name" value="SAM-dependent_MTases_sf"/>
</dbReference>
<keyword evidence="7" id="KW-1185">Reference proteome</keyword>
<dbReference type="STRING" id="1120918.SAMN05216249_1225"/>
<feature type="binding site" evidence="4">
    <location>
        <position position="388"/>
    </location>
    <ligand>
        <name>S-adenosyl-L-methionine</name>
        <dbReference type="ChEBI" id="CHEBI:59789"/>
    </ligand>
</feature>
<feature type="active site" evidence="5">
    <location>
        <position position="415"/>
    </location>
</feature>
<protein>
    <submittedName>
        <fullName evidence="6">23S rRNA (Uracil-5-)-methyltransferase RumA</fullName>
    </submittedName>
</protein>
<organism evidence="6 7">
    <name type="scientific">Acetitomaculum ruminis DSM 5522</name>
    <dbReference type="NCBI Taxonomy" id="1120918"/>
    <lineage>
        <taxon>Bacteria</taxon>
        <taxon>Bacillati</taxon>
        <taxon>Bacillota</taxon>
        <taxon>Clostridia</taxon>
        <taxon>Lachnospirales</taxon>
        <taxon>Lachnospiraceae</taxon>
        <taxon>Acetitomaculum</taxon>
    </lineage>
</organism>
<dbReference type="AlphaFoldDB" id="A0A1I1A6M3"/>
<evidence type="ECO:0000256" key="4">
    <source>
        <dbReference type="PROSITE-ProRule" id="PRU01024"/>
    </source>
</evidence>
<dbReference type="PANTHER" id="PTHR11061">
    <property type="entry name" value="RNA M5U METHYLTRANSFERASE"/>
    <property type="match status" value="1"/>
</dbReference>
<name>A0A1I1A6M3_9FIRM</name>
<evidence type="ECO:0000256" key="2">
    <source>
        <dbReference type="ARBA" id="ARBA00022679"/>
    </source>
</evidence>
<dbReference type="EMBL" id="FOJY01000022">
    <property type="protein sequence ID" value="SFB33567.1"/>
    <property type="molecule type" value="Genomic_DNA"/>
</dbReference>
<dbReference type="GO" id="GO:0032259">
    <property type="term" value="P:methylation"/>
    <property type="evidence" value="ECO:0007669"/>
    <property type="project" value="UniProtKB-KW"/>
</dbReference>
<feature type="binding site" evidence="4">
    <location>
        <position position="292"/>
    </location>
    <ligand>
        <name>S-adenosyl-L-methionine</name>
        <dbReference type="ChEBI" id="CHEBI:59789"/>
    </ligand>
</feature>
<dbReference type="OrthoDB" id="9804590at2"/>
<feature type="binding site" evidence="4">
    <location>
        <position position="322"/>
    </location>
    <ligand>
        <name>S-adenosyl-L-methionine</name>
        <dbReference type="ChEBI" id="CHEBI:59789"/>
    </ligand>
</feature>
<dbReference type="InterPro" id="IPR030390">
    <property type="entry name" value="MeTrfase_TrmA_AS"/>
</dbReference>
<feature type="binding site" evidence="4">
    <location>
        <position position="343"/>
    </location>
    <ligand>
        <name>S-adenosyl-L-methionine</name>
        <dbReference type="ChEBI" id="CHEBI:59789"/>
    </ligand>
</feature>
<dbReference type="NCBIfam" id="TIGR00479">
    <property type="entry name" value="rumA"/>
    <property type="match status" value="1"/>
</dbReference>
<sequence>MKKGDILSGEVVRIDFPNKGIIKVYDENISDYREVTVKNAIPGQTVKFQINKKKHGQLEGRLLEIIEKSSLETAVACEHYKECGGCLYQGISYENQLSIKEEQIKKILENSYKEEFDFEGIIASPVTNGYRNKMEFSFGDEYMDGPLALGLHKRNSFYDIVDITGCKICHEDFSAIIKANLEYFKSIKENYFHKMRHVGFLRHLLIRKAASTGEILVNLVTSSQSELRKEEYVKILTNLNLEGKIVGILHTINDSKADAVKCDEMEILYGKDYFFEEILGLRFKISPFSFFQTNSKGAEILYSKAREYAGNYGDGKVVFDLYSGTGTIAQIMAKVAKKVVGIEIVEEAVDAAKENADINGIDNCEFIAGDVLKELDNVTQKPDFIILDPPRDGVNPKALKKIIDFNVKNIVYISCKPTSLARDLVELRAAGYKIVKGCGVDMFPYTANTESVILLSKSETM</sequence>
<dbReference type="PROSITE" id="PS01230">
    <property type="entry name" value="TRMA_1"/>
    <property type="match status" value="1"/>
</dbReference>
<dbReference type="SUPFAM" id="SSF53335">
    <property type="entry name" value="S-adenosyl-L-methionine-dependent methyltransferases"/>
    <property type="match status" value="1"/>
</dbReference>
<dbReference type="Pfam" id="PF05958">
    <property type="entry name" value="tRNA_U5-meth_tr"/>
    <property type="match status" value="1"/>
</dbReference>
<keyword evidence="3 4" id="KW-0949">S-adenosyl-L-methionine</keyword>
<keyword evidence="2 4" id="KW-0808">Transferase</keyword>
<dbReference type="Proteomes" id="UP000198838">
    <property type="component" value="Unassembled WGS sequence"/>
</dbReference>
<dbReference type="InterPro" id="IPR012340">
    <property type="entry name" value="NA-bd_OB-fold"/>
</dbReference>
<dbReference type="Gene3D" id="3.40.50.150">
    <property type="entry name" value="Vaccinia Virus protein VP39"/>
    <property type="match status" value="1"/>
</dbReference>
<proteinExistence type="inferred from homology"/>
<accession>A0A1I1A6M3</accession>
<dbReference type="CDD" id="cd02440">
    <property type="entry name" value="AdoMet_MTases"/>
    <property type="match status" value="1"/>
</dbReference>
<dbReference type="RefSeq" id="WP_092874226.1">
    <property type="nucleotide sequence ID" value="NZ_FOJY01000022.1"/>
</dbReference>
<dbReference type="PROSITE" id="PS51687">
    <property type="entry name" value="SAM_MT_RNA_M5U"/>
    <property type="match status" value="1"/>
</dbReference>
<keyword evidence="1 4" id="KW-0489">Methyltransferase</keyword>
<dbReference type="GO" id="GO:0008173">
    <property type="term" value="F:RNA methyltransferase activity"/>
    <property type="evidence" value="ECO:0007669"/>
    <property type="project" value="InterPro"/>
</dbReference>
<dbReference type="InterPro" id="IPR010280">
    <property type="entry name" value="U5_MeTrfase_fam"/>
</dbReference>
<evidence type="ECO:0000313" key="6">
    <source>
        <dbReference type="EMBL" id="SFB33567.1"/>
    </source>
</evidence>
<reference evidence="6 7" key="1">
    <citation type="submission" date="2016-10" db="EMBL/GenBank/DDBJ databases">
        <authorList>
            <person name="de Groot N.N."/>
        </authorList>
    </citation>
    <scope>NUCLEOTIDE SEQUENCE [LARGE SCALE GENOMIC DNA]</scope>
    <source>
        <strain evidence="6 7">DSM 5522</strain>
    </source>
</reference>
<dbReference type="PANTHER" id="PTHR11061:SF30">
    <property type="entry name" value="TRNA (URACIL(54)-C(5))-METHYLTRANSFERASE"/>
    <property type="match status" value="1"/>
</dbReference>
<comment type="similarity">
    <text evidence="4">Belongs to the class I-like SAM-binding methyltransferase superfamily. RNA M5U methyltransferase family.</text>
</comment>
<evidence type="ECO:0000256" key="3">
    <source>
        <dbReference type="ARBA" id="ARBA00022691"/>
    </source>
</evidence>
<dbReference type="Gene3D" id="2.40.50.1070">
    <property type="match status" value="1"/>
</dbReference>
<feature type="active site" description="Nucleophile" evidence="4">
    <location>
        <position position="415"/>
    </location>
</feature>
<evidence type="ECO:0000256" key="1">
    <source>
        <dbReference type="ARBA" id="ARBA00022603"/>
    </source>
</evidence>
<gene>
    <name evidence="6" type="ORF">SAMN05216249_1225</name>
</gene>
<dbReference type="Gene3D" id="2.40.50.140">
    <property type="entry name" value="Nucleic acid-binding proteins"/>
    <property type="match status" value="1"/>
</dbReference>
<dbReference type="GO" id="GO:0006396">
    <property type="term" value="P:RNA processing"/>
    <property type="evidence" value="ECO:0007669"/>
    <property type="project" value="InterPro"/>
</dbReference>